<organism evidence="2 3">
    <name type="scientific">Cutibacterium modestum HL044PA1</name>
    <dbReference type="NCBI Taxonomy" id="765109"/>
    <lineage>
        <taxon>Bacteria</taxon>
        <taxon>Bacillati</taxon>
        <taxon>Actinomycetota</taxon>
        <taxon>Actinomycetes</taxon>
        <taxon>Propionibacteriales</taxon>
        <taxon>Propionibacteriaceae</taxon>
        <taxon>Cutibacterium</taxon>
        <taxon>Cutibacterium modestum</taxon>
    </lineage>
</organism>
<keyword evidence="3" id="KW-1185">Reference proteome</keyword>
<feature type="region of interest" description="Disordered" evidence="1">
    <location>
        <begin position="1"/>
        <end position="57"/>
    </location>
</feature>
<accession>A0ABN0C1F1</accession>
<reference evidence="2" key="1">
    <citation type="submission" date="2010-08" db="EMBL/GenBank/DDBJ databases">
        <authorList>
            <person name="Weinstock G."/>
            <person name="Sodergren E."/>
            <person name="Clifton S."/>
            <person name="Fulton L."/>
            <person name="Fulton B."/>
            <person name="Courtney L."/>
            <person name="Fronick C."/>
            <person name="Harrison M."/>
            <person name="Strong C."/>
            <person name="Farmer C."/>
            <person name="Delahaunty K."/>
            <person name="Markovic C."/>
            <person name="Hall O."/>
            <person name="Minx P."/>
            <person name="Tomlinson C."/>
            <person name="Mitreva M."/>
            <person name="Hou S."/>
            <person name="Chen J."/>
            <person name="Wollam A."/>
            <person name="Pepin K.H."/>
            <person name="Johnson M."/>
            <person name="Bhonagiri V."/>
            <person name="Zhang X."/>
            <person name="Suruliraj S."/>
            <person name="Warren W."/>
            <person name="Chinwalla A."/>
            <person name="Mardis E.R."/>
            <person name="Wilson R.K."/>
        </authorList>
    </citation>
    <scope>NUCLEOTIDE SEQUENCE [LARGE SCALE GENOMIC DNA]</scope>
    <source>
        <strain evidence="2">HL044PA1</strain>
    </source>
</reference>
<dbReference type="EMBL" id="ADZU01000044">
    <property type="protein sequence ID" value="EFS90958.1"/>
    <property type="molecule type" value="Genomic_DNA"/>
</dbReference>
<name>A0ABN0C1F1_9ACTN</name>
<proteinExistence type="predicted"/>
<sequence length="57" mass="6355">MPPLLSPNQPPFILHNPRRTHTHSRFIDAHTHRSALSHRSYDGTEDGFTQTGPGGLP</sequence>
<protein>
    <submittedName>
        <fullName evidence="2">Uncharacterized protein</fullName>
    </submittedName>
</protein>
<evidence type="ECO:0000313" key="2">
    <source>
        <dbReference type="EMBL" id="EFS90958.1"/>
    </source>
</evidence>
<dbReference type="Proteomes" id="UP000003179">
    <property type="component" value="Unassembled WGS sequence"/>
</dbReference>
<gene>
    <name evidence="2" type="ORF">HMPREF9607_02797</name>
</gene>
<comment type="caution">
    <text evidence="2">The sequence shown here is derived from an EMBL/GenBank/DDBJ whole genome shotgun (WGS) entry which is preliminary data.</text>
</comment>
<evidence type="ECO:0000256" key="1">
    <source>
        <dbReference type="SAM" id="MobiDB-lite"/>
    </source>
</evidence>
<evidence type="ECO:0000313" key="3">
    <source>
        <dbReference type="Proteomes" id="UP000003179"/>
    </source>
</evidence>
<feature type="compositionally biased region" description="Pro residues" evidence="1">
    <location>
        <begin position="1"/>
        <end position="10"/>
    </location>
</feature>